<keyword evidence="5" id="KW-1185">Reference proteome</keyword>
<dbReference type="EMBL" id="JACGCI010000035">
    <property type="protein sequence ID" value="KAF6754324.1"/>
    <property type="molecule type" value="Genomic_DNA"/>
</dbReference>
<dbReference type="Proteomes" id="UP000521943">
    <property type="component" value="Unassembled WGS sequence"/>
</dbReference>
<feature type="compositionally biased region" description="Pro residues" evidence="2">
    <location>
        <begin position="324"/>
        <end position="337"/>
    </location>
</feature>
<dbReference type="OrthoDB" id="205569at2759"/>
<feature type="region of interest" description="Disordered" evidence="2">
    <location>
        <begin position="95"/>
        <end position="337"/>
    </location>
</feature>
<feature type="compositionally biased region" description="Acidic residues" evidence="2">
    <location>
        <begin position="159"/>
        <end position="173"/>
    </location>
</feature>
<accession>A0A8H6M615</accession>
<feature type="compositionally biased region" description="Basic and acidic residues" evidence="2">
    <location>
        <begin position="99"/>
        <end position="110"/>
    </location>
</feature>
<evidence type="ECO:0000259" key="3">
    <source>
        <dbReference type="Pfam" id="PF09429"/>
    </source>
</evidence>
<feature type="compositionally biased region" description="Pro residues" evidence="2">
    <location>
        <begin position="212"/>
        <end position="222"/>
    </location>
</feature>
<gene>
    <name evidence="4" type="ORF">DFP72DRAFT_899990</name>
</gene>
<dbReference type="Pfam" id="PF09429">
    <property type="entry name" value="Wbp11"/>
    <property type="match status" value="1"/>
</dbReference>
<evidence type="ECO:0000313" key="5">
    <source>
        <dbReference type="Proteomes" id="UP000521943"/>
    </source>
</evidence>
<feature type="compositionally biased region" description="Low complexity" evidence="2">
    <location>
        <begin position="399"/>
        <end position="414"/>
    </location>
</feature>
<feature type="compositionally biased region" description="Basic and acidic residues" evidence="2">
    <location>
        <begin position="508"/>
        <end position="524"/>
    </location>
</feature>
<feature type="domain" description="Wbp11/ELF5/Saf1 N-terminal" evidence="3">
    <location>
        <begin position="3"/>
        <end position="75"/>
    </location>
</feature>
<evidence type="ECO:0000256" key="2">
    <source>
        <dbReference type="SAM" id="MobiDB-lite"/>
    </source>
</evidence>
<name>A0A8H6M615_9AGAR</name>
<evidence type="ECO:0000313" key="4">
    <source>
        <dbReference type="EMBL" id="KAF6754324.1"/>
    </source>
</evidence>
<feature type="region of interest" description="Disordered" evidence="2">
    <location>
        <begin position="1"/>
        <end position="31"/>
    </location>
</feature>
<reference evidence="4 5" key="1">
    <citation type="submission" date="2020-07" db="EMBL/GenBank/DDBJ databases">
        <title>Comparative genomics of pyrophilous fungi reveals a link between fire events and developmental genes.</title>
        <authorList>
            <consortium name="DOE Joint Genome Institute"/>
            <person name="Steindorff A.S."/>
            <person name="Carver A."/>
            <person name="Calhoun S."/>
            <person name="Stillman K."/>
            <person name="Liu H."/>
            <person name="Lipzen A."/>
            <person name="Pangilinan J."/>
            <person name="Labutti K."/>
            <person name="Bruns T.D."/>
            <person name="Grigoriev I.V."/>
        </authorList>
    </citation>
    <scope>NUCLEOTIDE SEQUENCE [LARGE SCALE GENOMIC DNA]</scope>
    <source>
        <strain evidence="4 5">CBS 144469</strain>
    </source>
</reference>
<proteinExistence type="predicted"/>
<feature type="compositionally biased region" description="Low complexity" evidence="2">
    <location>
        <begin position="354"/>
        <end position="367"/>
    </location>
</feature>
<protein>
    <recommendedName>
        <fullName evidence="3">Wbp11/ELF5/Saf1 N-terminal domain-containing protein</fullName>
    </recommendedName>
</protein>
<keyword evidence="1" id="KW-0175">Coiled coil</keyword>
<feature type="compositionally biased region" description="Pro residues" evidence="2">
    <location>
        <begin position="278"/>
        <end position="314"/>
    </location>
</feature>
<dbReference type="InterPro" id="IPR019007">
    <property type="entry name" value="Wbp11/ELF5/Saf1_N"/>
</dbReference>
<dbReference type="Pfam" id="PF12622">
    <property type="entry name" value="NpwBP"/>
    <property type="match status" value="1"/>
</dbReference>
<feature type="compositionally biased region" description="Pro residues" evidence="2">
    <location>
        <begin position="233"/>
        <end position="269"/>
    </location>
</feature>
<feature type="region of interest" description="Disordered" evidence="2">
    <location>
        <begin position="349"/>
        <end position="425"/>
    </location>
</feature>
<feature type="region of interest" description="Disordered" evidence="2">
    <location>
        <begin position="449"/>
        <end position="532"/>
    </location>
</feature>
<comment type="caution">
    <text evidence="4">The sequence shown here is derived from an EMBL/GenBank/DDBJ whole genome shotgun (WGS) entry which is preliminary data.</text>
</comment>
<sequence length="532" mass="56416">MGKKTLNPADAFRKAQRKKELKKNKTERAKTRDFALVKKDTSELEDEIEKLEQAAASGSKPDPRLAELKAELEKINTKKAEYVEEHPEARRLVYKAKRREGGEKEEEEKPIPASRNMFNKKGLPRHPERSIYYDPVMNPYGVPPPGMPYMERALLPGEADSDVEMQDDDDDDIPLPPGPPPGSEAVESDDDIPLPEGPPPGTEGSSESSADPPLPPGPPPPHAFIDSANIPFGGPPPGFPPPPPPGFAPPSMPGLPPPPPGLPPPPSGFPPNSHATGLPPPPPGMPPRPAGFPPHAPSHGLPPPPPGMPPPPASFPSNPAMHGLPPPPFGLPPPPMGFPPNMYGGLPPPPPGFPNFAPNFPPQFNNSMPPPPPGFFPRKQQSSGSMQDPLTSIPHQTYQAHRAVQQSQAAAASHPSLPPKPVAASVKANATIEAAPELRDFKKEATAFMPASLKRKKPGAAAGQKPAINAAPSVGGSGPDKTPGGNEDAAPARPDLVSTLMSQFPTRPPKDEPKPKDDYSKFVEEMGDILGP</sequence>
<feature type="compositionally biased region" description="Polar residues" evidence="2">
    <location>
        <begin position="379"/>
        <end position="398"/>
    </location>
</feature>
<dbReference type="GO" id="GO:0006396">
    <property type="term" value="P:RNA processing"/>
    <property type="evidence" value="ECO:0007669"/>
    <property type="project" value="InterPro"/>
</dbReference>
<dbReference type="AlphaFoldDB" id="A0A8H6M615"/>
<feature type="coiled-coil region" evidence="1">
    <location>
        <begin position="34"/>
        <end position="85"/>
    </location>
</feature>
<organism evidence="4 5">
    <name type="scientific">Ephemerocybe angulata</name>
    <dbReference type="NCBI Taxonomy" id="980116"/>
    <lineage>
        <taxon>Eukaryota</taxon>
        <taxon>Fungi</taxon>
        <taxon>Dikarya</taxon>
        <taxon>Basidiomycota</taxon>
        <taxon>Agaricomycotina</taxon>
        <taxon>Agaricomycetes</taxon>
        <taxon>Agaricomycetidae</taxon>
        <taxon>Agaricales</taxon>
        <taxon>Agaricineae</taxon>
        <taxon>Psathyrellaceae</taxon>
        <taxon>Ephemerocybe</taxon>
    </lineage>
</organism>
<evidence type="ECO:0000256" key="1">
    <source>
        <dbReference type="SAM" id="Coils"/>
    </source>
</evidence>